<sequence length="137" mass="15739">MQGNNSHKIVLFDGVCNLCNTSIHTIIKYDKKDEFRFASLQSEIGQKLAKERHIDTTLVDSIILIEPGIAYYTKSTAALLIGKSFGGLWSLLTIFEWFPEKFRDSIYDYVANNRYKWYGKQDACMVPTAELKAKFIE</sequence>
<dbReference type="PANTHER" id="PTHR33639">
    <property type="entry name" value="THIOL-DISULFIDE OXIDOREDUCTASE DCC"/>
    <property type="match status" value="1"/>
</dbReference>
<dbReference type="Pfam" id="PF04134">
    <property type="entry name" value="DCC1-like"/>
    <property type="match status" value="1"/>
</dbReference>
<gene>
    <name evidence="1" type="ORF">M666_15595</name>
</gene>
<evidence type="ECO:0000313" key="2">
    <source>
        <dbReference type="Proteomes" id="UP000030786"/>
    </source>
</evidence>
<dbReference type="InterPro" id="IPR007263">
    <property type="entry name" value="DCC1-like"/>
</dbReference>
<dbReference type="EMBL" id="CP009976">
    <property type="protein sequence ID" value="AIZ42865.1"/>
    <property type="molecule type" value="Genomic_DNA"/>
</dbReference>
<accession>A0AAU8RK67</accession>
<organism evidence="1 2">
    <name type="scientific">Cellulophaga baltica 18</name>
    <dbReference type="NCBI Taxonomy" id="1348584"/>
    <lineage>
        <taxon>Bacteria</taxon>
        <taxon>Pseudomonadati</taxon>
        <taxon>Bacteroidota</taxon>
        <taxon>Flavobacteriia</taxon>
        <taxon>Flavobacteriales</taxon>
        <taxon>Flavobacteriaceae</taxon>
        <taxon>Cellulophaga</taxon>
    </lineage>
</organism>
<reference evidence="1 2" key="1">
    <citation type="journal article" date="2014" name="Environ. Microbiol.">
        <title>Contrasting genomic patterns and infection strategies of two co-existing Bacteroidetes podovirus genera.</title>
        <authorList>
            <person name="Holmfeldt K."/>
            <person name="Howard-Varona C."/>
            <person name="Solonenko N."/>
            <person name="Sullivan M.B."/>
        </authorList>
    </citation>
    <scope>NUCLEOTIDE SEQUENCE [LARGE SCALE GENOMIC DNA]</scope>
    <source>
        <strain evidence="1 2">18</strain>
    </source>
</reference>
<protein>
    <submittedName>
        <fullName evidence="1">Thiol-disulfide oxidoreductase</fullName>
    </submittedName>
</protein>
<dbReference type="RefSeq" id="WP_029446592.1">
    <property type="nucleotide sequence ID" value="NZ_CP009976.1"/>
</dbReference>
<proteinExistence type="predicted"/>
<dbReference type="KEGG" id="cbat:M666_15595"/>
<dbReference type="GO" id="GO:0015035">
    <property type="term" value="F:protein-disulfide reductase activity"/>
    <property type="evidence" value="ECO:0007669"/>
    <property type="project" value="InterPro"/>
</dbReference>
<dbReference type="InterPro" id="IPR052927">
    <property type="entry name" value="DCC_oxidoreductase"/>
</dbReference>
<dbReference type="PANTHER" id="PTHR33639:SF2">
    <property type="entry name" value="DUF393 DOMAIN-CONTAINING PROTEIN"/>
    <property type="match status" value="1"/>
</dbReference>
<dbReference type="AlphaFoldDB" id="A0AAU8RK67"/>
<name>A0AAU8RK67_9FLAO</name>
<evidence type="ECO:0000313" key="1">
    <source>
        <dbReference type="EMBL" id="AIZ42865.1"/>
    </source>
</evidence>
<dbReference type="Proteomes" id="UP000030786">
    <property type="component" value="Chromosome"/>
</dbReference>
<dbReference type="GeneID" id="78062146"/>